<feature type="region of interest" description="Disordered" evidence="2">
    <location>
        <begin position="93"/>
        <end position="157"/>
    </location>
</feature>
<keyword evidence="4" id="KW-1185">Reference proteome</keyword>
<feature type="compositionally biased region" description="Basic and acidic residues" evidence="2">
    <location>
        <begin position="188"/>
        <end position="206"/>
    </location>
</feature>
<dbReference type="EMBL" id="MCOG01000100">
    <property type="protein sequence ID" value="ORY49235.1"/>
    <property type="molecule type" value="Genomic_DNA"/>
</dbReference>
<evidence type="ECO:0000313" key="4">
    <source>
        <dbReference type="Proteomes" id="UP000193920"/>
    </source>
</evidence>
<feature type="compositionally biased region" description="Basic and acidic residues" evidence="2">
    <location>
        <begin position="123"/>
        <end position="132"/>
    </location>
</feature>
<feature type="region of interest" description="Disordered" evidence="2">
    <location>
        <begin position="616"/>
        <end position="636"/>
    </location>
</feature>
<proteinExistence type="predicted"/>
<comment type="caution">
    <text evidence="3">The sequence shown here is derived from an EMBL/GenBank/DDBJ whole genome shotgun (WGS) entry which is preliminary data.</text>
</comment>
<dbReference type="STRING" id="1754190.A0A1Y2CS91"/>
<feature type="region of interest" description="Disordered" evidence="2">
    <location>
        <begin position="655"/>
        <end position="733"/>
    </location>
</feature>
<keyword evidence="1" id="KW-0175">Coiled coil</keyword>
<feature type="compositionally biased region" description="Basic and acidic residues" evidence="2">
    <location>
        <begin position="213"/>
        <end position="225"/>
    </location>
</feature>
<feature type="compositionally biased region" description="Polar residues" evidence="2">
    <location>
        <begin position="133"/>
        <end position="143"/>
    </location>
</feature>
<feature type="compositionally biased region" description="Basic and acidic residues" evidence="2">
    <location>
        <begin position="622"/>
        <end position="636"/>
    </location>
</feature>
<feature type="compositionally biased region" description="Low complexity" evidence="2">
    <location>
        <begin position="148"/>
        <end position="157"/>
    </location>
</feature>
<dbReference type="OrthoDB" id="2153532at2759"/>
<protein>
    <submittedName>
        <fullName evidence="3">Uncharacterized protein</fullName>
    </submittedName>
</protein>
<sequence length="957" mass="109428">MEVPKVNNVIKYDHAFILALKESPLVGVPDDFDGSFIEIYTDRRKKMYRNDGSNGEMLQSPSLNDRSSIVLGPPKISFASSKQAIKTKFDEEQSRYMMSSRRISKPNSDDRSKNMYRNKYQRNMRDKNDNFEHNNLVSPTNGQIHGHNYQNYDNNRNSNEKVWKYNQKDKSFEKDEEPGQQYSNNSLNDHKRNRDRIMKFDKDKYSLRMPNNDIKDRSQNKRDDGIASAPAGKSDYHSYNRKQDDVPEWMNYSPLDDAKLGSNDKKKVDDFQIFKAKMNNRQGISSLSKTTQYNERESFFDEGMKTNSEKNMINEIEKLNNENNRNIRNDLNELQNKKEFFDIDQSDKMFSSVDQYFTNSLDNNISEKLSSIFTNNIGYSLDNSEEKKSADNPVSGSKFSRFFSSSNDSVPEVGTTEVPPSHISDFGVHSLQNPMVSSLLENPASLLNKSNNISSPIQQISPTNTLPPPPGDFTNINENSINNISNNSSASNLHKNEDSSIIDSFISKYSIPPEKIINNKNPPPLPLPQQLPISLQQQISSPNMLNGLNQPNELPVNLANALQQPSIPQNIPQINFNNQIPFNQLPLNLNNPAQQPKLAPTGKKVYSEEDILKSMGITKTENANHEKTEKDIEQDKQSMNRVMDLLAKSMNAKLATNDNNNQGLNSNESIQSPTGKPVYINSLSEQQPELKSPPLMKQNKSNNESRKQSESNIMNNKMNEIQKPKKNSLSNKQSSTQILQNLVQHTIDSKLGGNIMNDKNNIQDDEFDEVEPPKPINVKNEPMKTPILEMNNINNNMNVNMNNLPFNQGMDNANIMNQLPMMGFNNNMYDQFSMNKEEMFPSQFMKQGPPIPMMPQNQNFMDSPQPNPNMFLQFNQNLPQLQFPPQFQNEQQPFSLQQGIYPGMMPNMANQQSQQQMIMENLITRRSIPVSMMLSENIGNSPTTYITVEELERQQMK</sequence>
<reference evidence="3 4" key="1">
    <citation type="submission" date="2016-08" db="EMBL/GenBank/DDBJ databases">
        <title>A Parts List for Fungal Cellulosomes Revealed by Comparative Genomics.</title>
        <authorList>
            <consortium name="DOE Joint Genome Institute"/>
            <person name="Haitjema C.H."/>
            <person name="Gilmore S.P."/>
            <person name="Henske J.K."/>
            <person name="Solomon K.V."/>
            <person name="De Groot R."/>
            <person name="Kuo A."/>
            <person name="Mondo S.J."/>
            <person name="Salamov A.A."/>
            <person name="Labutti K."/>
            <person name="Zhao Z."/>
            <person name="Chiniquy J."/>
            <person name="Barry K."/>
            <person name="Brewer H.M."/>
            <person name="Purvine S.O."/>
            <person name="Wright A.T."/>
            <person name="Boxma B."/>
            <person name="Van Alen T."/>
            <person name="Hackstein J.H."/>
            <person name="Baker S.E."/>
            <person name="Grigoriev I.V."/>
            <person name="O'Malley M.A."/>
        </authorList>
    </citation>
    <scope>NUCLEOTIDE SEQUENCE [LARGE SCALE GENOMIC DNA]</scope>
    <source>
        <strain evidence="3 4">G1</strain>
    </source>
</reference>
<gene>
    <name evidence="3" type="ORF">LY90DRAFT_508710</name>
</gene>
<feature type="compositionally biased region" description="Basic and acidic residues" evidence="2">
    <location>
        <begin position="234"/>
        <end position="245"/>
    </location>
</feature>
<feature type="coiled-coil region" evidence="1">
    <location>
        <begin position="309"/>
        <end position="344"/>
    </location>
</feature>
<name>A0A1Y2CS91_9FUNG</name>
<evidence type="ECO:0000313" key="3">
    <source>
        <dbReference type="EMBL" id="ORY49235.1"/>
    </source>
</evidence>
<feature type="region of interest" description="Disordered" evidence="2">
    <location>
        <begin position="171"/>
        <end position="247"/>
    </location>
</feature>
<evidence type="ECO:0000256" key="2">
    <source>
        <dbReference type="SAM" id="MobiDB-lite"/>
    </source>
</evidence>
<evidence type="ECO:0000256" key="1">
    <source>
        <dbReference type="SAM" id="Coils"/>
    </source>
</evidence>
<dbReference type="AlphaFoldDB" id="A0A1Y2CS91"/>
<accession>A0A1Y2CS91</accession>
<feature type="compositionally biased region" description="Polar residues" evidence="2">
    <location>
        <begin position="655"/>
        <end position="674"/>
    </location>
</feature>
<dbReference type="Proteomes" id="UP000193920">
    <property type="component" value="Unassembled WGS sequence"/>
</dbReference>
<organism evidence="3 4">
    <name type="scientific">Neocallimastix californiae</name>
    <dbReference type="NCBI Taxonomy" id="1754190"/>
    <lineage>
        <taxon>Eukaryota</taxon>
        <taxon>Fungi</taxon>
        <taxon>Fungi incertae sedis</taxon>
        <taxon>Chytridiomycota</taxon>
        <taxon>Chytridiomycota incertae sedis</taxon>
        <taxon>Neocallimastigomycetes</taxon>
        <taxon>Neocallimastigales</taxon>
        <taxon>Neocallimastigaceae</taxon>
        <taxon>Neocallimastix</taxon>
    </lineage>
</organism>
<feature type="compositionally biased region" description="Polar residues" evidence="2">
    <location>
        <begin position="710"/>
        <end position="719"/>
    </location>
</feature>